<evidence type="ECO:0000313" key="11">
    <source>
        <dbReference type="EMBL" id="EDV32467.1"/>
    </source>
</evidence>
<dbReference type="EMBL" id="CH902620">
    <property type="protein sequence ID" value="EDV32467.1"/>
    <property type="molecule type" value="Genomic_DNA"/>
</dbReference>
<evidence type="ECO:0000256" key="4">
    <source>
        <dbReference type="ARBA" id="ARBA00022692"/>
    </source>
</evidence>
<proteinExistence type="inferred from homology"/>
<evidence type="ECO:0000256" key="7">
    <source>
        <dbReference type="ARBA" id="ARBA00023136"/>
    </source>
</evidence>
<dbReference type="KEGG" id="dan:6498652"/>
<dbReference type="PANTHER" id="PTHR21137:SF35">
    <property type="entry name" value="ODORANT RECEPTOR 19A-RELATED"/>
    <property type="match status" value="1"/>
</dbReference>
<sequence>MLSKVFPWIKEKSLEEKVSSRDAFVYLDRGMWLVGWTEPLNKRWSLLYKMWSATTTIMLVVLLPIFMVLEYIHNFNSFTVGEFLSSVEICVNMYGCSFRSIFTMFGHSRFQVAKKLLDQMDEKCQRSDERTRLRQYVALSNLLFIVYFILYTHYVMLNFTGYLLKGSHAWRIYNPLLDTDENFFSSNMVEFVLMSSVITQALCDDLCPVTYLFVARLHITFLKERLSRLHMDPEKSEDEHLIDLNNCIRDHRLILDYVNALRPVFSKSIFVQFLLIGIVLGLSAINVMFFANFWTGLSTCVFMFDVCLETFPFCYLCDVIMNDCQELADTLFQSNWMAADRRYKATLVYFLHNLQQPIVLTAGGIFPICMQTNLSMVKLAFSVVTVMKQLNLAEKFQ</sequence>
<feature type="transmembrane region" description="Helical" evidence="10">
    <location>
        <begin position="50"/>
        <end position="69"/>
    </location>
</feature>
<dbReference type="PhylomeDB" id="B3MK12"/>
<dbReference type="GO" id="GO:0005886">
    <property type="term" value="C:plasma membrane"/>
    <property type="evidence" value="ECO:0007669"/>
    <property type="project" value="UniProtKB-SubCell"/>
</dbReference>
<dbReference type="Proteomes" id="UP000007801">
    <property type="component" value="Unassembled WGS sequence"/>
</dbReference>
<accession>B3MK12</accession>
<keyword evidence="2" id="KW-1003">Cell membrane</keyword>
<dbReference type="GO" id="GO:0005549">
    <property type="term" value="F:odorant binding"/>
    <property type="evidence" value="ECO:0007669"/>
    <property type="project" value="InterPro"/>
</dbReference>
<dbReference type="OMA" id="MARCHIC"/>
<keyword evidence="8 10" id="KW-0675">Receptor</keyword>
<organism evidence="11 12">
    <name type="scientific">Drosophila ananassae</name>
    <name type="common">Fruit fly</name>
    <dbReference type="NCBI Taxonomy" id="7217"/>
    <lineage>
        <taxon>Eukaryota</taxon>
        <taxon>Metazoa</taxon>
        <taxon>Ecdysozoa</taxon>
        <taxon>Arthropoda</taxon>
        <taxon>Hexapoda</taxon>
        <taxon>Insecta</taxon>
        <taxon>Pterygota</taxon>
        <taxon>Neoptera</taxon>
        <taxon>Endopterygota</taxon>
        <taxon>Diptera</taxon>
        <taxon>Brachycera</taxon>
        <taxon>Muscomorpha</taxon>
        <taxon>Ephydroidea</taxon>
        <taxon>Drosophilidae</taxon>
        <taxon>Drosophila</taxon>
        <taxon>Sophophora</taxon>
    </lineage>
</organism>
<keyword evidence="9 10" id="KW-0807">Transducer</keyword>
<dbReference type="AlphaFoldDB" id="B3MK12"/>
<gene>
    <name evidence="11" type="primary">Dana\GF15847</name>
    <name evidence="11" type="synonym">dana_GLEANR_16609</name>
    <name evidence="11" type="ORF">GF15847</name>
</gene>
<keyword evidence="5 10" id="KW-0552">Olfaction</keyword>
<dbReference type="PANTHER" id="PTHR21137">
    <property type="entry name" value="ODORANT RECEPTOR"/>
    <property type="match status" value="1"/>
</dbReference>
<dbReference type="GO" id="GO:0004984">
    <property type="term" value="F:olfactory receptor activity"/>
    <property type="evidence" value="ECO:0007669"/>
    <property type="project" value="InterPro"/>
</dbReference>
<dbReference type="OrthoDB" id="6604226at2759"/>
<feature type="transmembrane region" description="Helical" evidence="10">
    <location>
        <begin position="269"/>
        <end position="294"/>
    </location>
</feature>
<comment type="similarity">
    <text evidence="10">Belongs to the insect chemoreceptor superfamily. Heteromeric odorant receptor channel (TC 1.A.69) family.</text>
</comment>
<evidence type="ECO:0000256" key="3">
    <source>
        <dbReference type="ARBA" id="ARBA00022606"/>
    </source>
</evidence>
<dbReference type="Pfam" id="PF02949">
    <property type="entry name" value="7tm_6"/>
    <property type="match status" value="1"/>
</dbReference>
<dbReference type="GeneID" id="6498652"/>
<dbReference type="GO" id="GO:0007165">
    <property type="term" value="P:signal transduction"/>
    <property type="evidence" value="ECO:0007669"/>
    <property type="project" value="UniProtKB-KW"/>
</dbReference>
<evidence type="ECO:0000256" key="2">
    <source>
        <dbReference type="ARBA" id="ARBA00022475"/>
    </source>
</evidence>
<keyword evidence="4 10" id="KW-0812">Transmembrane</keyword>
<dbReference type="HOGENOM" id="CLU_033399_8_0_1"/>
<evidence type="ECO:0000256" key="9">
    <source>
        <dbReference type="ARBA" id="ARBA00023224"/>
    </source>
</evidence>
<dbReference type="InterPro" id="IPR004117">
    <property type="entry name" value="7tm6_olfct_rcpt"/>
</dbReference>
<reference evidence="11 12" key="1">
    <citation type="journal article" date="2007" name="Nature">
        <title>Evolution of genes and genomes on the Drosophila phylogeny.</title>
        <authorList>
            <consortium name="Drosophila 12 Genomes Consortium"/>
            <person name="Clark A.G."/>
            <person name="Eisen M.B."/>
            <person name="Smith D.R."/>
            <person name="Bergman C.M."/>
            <person name="Oliver B."/>
            <person name="Markow T.A."/>
            <person name="Kaufman T.C."/>
            <person name="Kellis M."/>
            <person name="Gelbart W."/>
            <person name="Iyer V.N."/>
            <person name="Pollard D.A."/>
            <person name="Sackton T.B."/>
            <person name="Larracuente A.M."/>
            <person name="Singh N.D."/>
            <person name="Abad J.P."/>
            <person name="Abt D.N."/>
            <person name="Adryan B."/>
            <person name="Aguade M."/>
            <person name="Akashi H."/>
            <person name="Anderson W.W."/>
            <person name="Aquadro C.F."/>
            <person name="Ardell D.H."/>
            <person name="Arguello R."/>
            <person name="Artieri C.G."/>
            <person name="Barbash D.A."/>
            <person name="Barker D."/>
            <person name="Barsanti P."/>
            <person name="Batterham P."/>
            <person name="Batzoglou S."/>
            <person name="Begun D."/>
            <person name="Bhutkar A."/>
            <person name="Blanco E."/>
            <person name="Bosak S.A."/>
            <person name="Bradley R.K."/>
            <person name="Brand A.D."/>
            <person name="Brent M.R."/>
            <person name="Brooks A.N."/>
            <person name="Brown R.H."/>
            <person name="Butlin R.K."/>
            <person name="Caggese C."/>
            <person name="Calvi B.R."/>
            <person name="Bernardo de Carvalho A."/>
            <person name="Caspi A."/>
            <person name="Castrezana S."/>
            <person name="Celniker S.E."/>
            <person name="Chang J.L."/>
            <person name="Chapple C."/>
            <person name="Chatterji S."/>
            <person name="Chinwalla A."/>
            <person name="Civetta A."/>
            <person name="Clifton S.W."/>
            <person name="Comeron J.M."/>
            <person name="Costello J.C."/>
            <person name="Coyne J.A."/>
            <person name="Daub J."/>
            <person name="David R.G."/>
            <person name="Delcher A.L."/>
            <person name="Delehaunty K."/>
            <person name="Do C.B."/>
            <person name="Ebling H."/>
            <person name="Edwards K."/>
            <person name="Eickbush T."/>
            <person name="Evans J.D."/>
            <person name="Filipski A."/>
            <person name="Findeiss S."/>
            <person name="Freyhult E."/>
            <person name="Fulton L."/>
            <person name="Fulton R."/>
            <person name="Garcia A.C."/>
            <person name="Gardiner A."/>
            <person name="Garfield D.A."/>
            <person name="Garvin B.E."/>
            <person name="Gibson G."/>
            <person name="Gilbert D."/>
            <person name="Gnerre S."/>
            <person name="Godfrey J."/>
            <person name="Good R."/>
            <person name="Gotea V."/>
            <person name="Gravely B."/>
            <person name="Greenberg A.J."/>
            <person name="Griffiths-Jones S."/>
            <person name="Gross S."/>
            <person name="Guigo R."/>
            <person name="Gustafson E.A."/>
            <person name="Haerty W."/>
            <person name="Hahn M.W."/>
            <person name="Halligan D.L."/>
            <person name="Halpern A.L."/>
            <person name="Halter G.M."/>
            <person name="Han M.V."/>
            <person name="Heger A."/>
            <person name="Hillier L."/>
            <person name="Hinrichs A.S."/>
            <person name="Holmes I."/>
            <person name="Hoskins R.A."/>
            <person name="Hubisz M.J."/>
            <person name="Hultmark D."/>
            <person name="Huntley M.A."/>
            <person name="Jaffe D.B."/>
            <person name="Jagadeeshan S."/>
            <person name="Jeck W.R."/>
            <person name="Johnson J."/>
            <person name="Jones C.D."/>
            <person name="Jordan W.C."/>
            <person name="Karpen G.H."/>
            <person name="Kataoka E."/>
            <person name="Keightley P.D."/>
            <person name="Kheradpour P."/>
            <person name="Kirkness E.F."/>
            <person name="Koerich L.B."/>
            <person name="Kristiansen K."/>
            <person name="Kudrna D."/>
            <person name="Kulathinal R.J."/>
            <person name="Kumar S."/>
            <person name="Kwok R."/>
            <person name="Lander E."/>
            <person name="Langley C.H."/>
            <person name="Lapoint R."/>
            <person name="Lazzaro B.P."/>
            <person name="Lee S.J."/>
            <person name="Levesque L."/>
            <person name="Li R."/>
            <person name="Lin C.F."/>
            <person name="Lin M.F."/>
            <person name="Lindblad-Toh K."/>
            <person name="Llopart A."/>
            <person name="Long M."/>
            <person name="Low L."/>
            <person name="Lozovsky E."/>
            <person name="Lu J."/>
            <person name="Luo M."/>
            <person name="Machado C.A."/>
            <person name="Makalowski W."/>
            <person name="Marzo M."/>
            <person name="Matsuda M."/>
            <person name="Matzkin L."/>
            <person name="McAllister B."/>
            <person name="McBride C.S."/>
            <person name="McKernan B."/>
            <person name="McKernan K."/>
            <person name="Mendez-Lago M."/>
            <person name="Minx P."/>
            <person name="Mollenhauer M.U."/>
            <person name="Montooth K."/>
            <person name="Mount S.M."/>
            <person name="Mu X."/>
            <person name="Myers E."/>
            <person name="Negre B."/>
            <person name="Newfeld S."/>
            <person name="Nielsen R."/>
            <person name="Noor M.A."/>
            <person name="O'Grady P."/>
            <person name="Pachter L."/>
            <person name="Papaceit M."/>
            <person name="Parisi M.J."/>
            <person name="Parisi M."/>
            <person name="Parts L."/>
            <person name="Pedersen J.S."/>
            <person name="Pesole G."/>
            <person name="Phillippy A.M."/>
            <person name="Ponting C.P."/>
            <person name="Pop M."/>
            <person name="Porcelli D."/>
            <person name="Powell J.R."/>
            <person name="Prohaska S."/>
            <person name="Pruitt K."/>
            <person name="Puig M."/>
            <person name="Quesneville H."/>
            <person name="Ram K.R."/>
            <person name="Rand D."/>
            <person name="Rasmussen M.D."/>
            <person name="Reed L.K."/>
            <person name="Reenan R."/>
            <person name="Reily A."/>
            <person name="Remington K.A."/>
            <person name="Rieger T.T."/>
            <person name="Ritchie M.G."/>
            <person name="Robin C."/>
            <person name="Rogers Y.H."/>
            <person name="Rohde C."/>
            <person name="Rozas J."/>
            <person name="Rubenfield M.J."/>
            <person name="Ruiz A."/>
            <person name="Russo S."/>
            <person name="Salzberg S.L."/>
            <person name="Sanchez-Gracia A."/>
            <person name="Saranga D.J."/>
            <person name="Sato H."/>
            <person name="Schaeffer S.W."/>
            <person name="Schatz M.C."/>
            <person name="Schlenke T."/>
            <person name="Schwartz R."/>
            <person name="Segarra C."/>
            <person name="Singh R.S."/>
            <person name="Sirot L."/>
            <person name="Sirota M."/>
            <person name="Sisneros N.B."/>
            <person name="Smith C.D."/>
            <person name="Smith T.F."/>
            <person name="Spieth J."/>
            <person name="Stage D.E."/>
            <person name="Stark A."/>
            <person name="Stephan W."/>
            <person name="Strausberg R.L."/>
            <person name="Strempel S."/>
            <person name="Sturgill D."/>
            <person name="Sutton G."/>
            <person name="Sutton G.G."/>
            <person name="Tao W."/>
            <person name="Teichmann S."/>
            <person name="Tobari Y.N."/>
            <person name="Tomimura Y."/>
            <person name="Tsolas J.M."/>
            <person name="Valente V.L."/>
            <person name="Venter E."/>
            <person name="Venter J.C."/>
            <person name="Vicario S."/>
            <person name="Vieira F.G."/>
            <person name="Vilella A.J."/>
            <person name="Villasante A."/>
            <person name="Walenz B."/>
            <person name="Wang J."/>
            <person name="Wasserman M."/>
            <person name="Watts T."/>
            <person name="Wilson D."/>
            <person name="Wilson R.K."/>
            <person name="Wing R.A."/>
            <person name="Wolfner M.F."/>
            <person name="Wong A."/>
            <person name="Wong G.K."/>
            <person name="Wu C.I."/>
            <person name="Wu G."/>
            <person name="Yamamoto D."/>
            <person name="Yang H.P."/>
            <person name="Yang S.P."/>
            <person name="Yorke J.A."/>
            <person name="Yoshida K."/>
            <person name="Zdobnov E."/>
            <person name="Zhang P."/>
            <person name="Zhang Y."/>
            <person name="Zimin A.V."/>
            <person name="Baldwin J."/>
            <person name="Abdouelleil A."/>
            <person name="Abdulkadir J."/>
            <person name="Abebe A."/>
            <person name="Abera B."/>
            <person name="Abreu J."/>
            <person name="Acer S.C."/>
            <person name="Aftuck L."/>
            <person name="Alexander A."/>
            <person name="An P."/>
            <person name="Anderson E."/>
            <person name="Anderson S."/>
            <person name="Arachi H."/>
            <person name="Azer M."/>
            <person name="Bachantsang P."/>
            <person name="Barry A."/>
            <person name="Bayul T."/>
            <person name="Berlin A."/>
            <person name="Bessette D."/>
            <person name="Bloom T."/>
            <person name="Blye J."/>
            <person name="Boguslavskiy L."/>
            <person name="Bonnet C."/>
            <person name="Boukhgalter B."/>
            <person name="Bourzgui I."/>
            <person name="Brown A."/>
            <person name="Cahill P."/>
            <person name="Channer S."/>
            <person name="Cheshatsang Y."/>
            <person name="Chuda L."/>
            <person name="Citroen M."/>
            <person name="Collymore A."/>
            <person name="Cooke P."/>
            <person name="Costello M."/>
            <person name="D'Aco K."/>
            <person name="Daza R."/>
            <person name="De Haan G."/>
            <person name="DeGray S."/>
            <person name="DeMaso C."/>
            <person name="Dhargay N."/>
            <person name="Dooley K."/>
            <person name="Dooley E."/>
            <person name="Doricent M."/>
            <person name="Dorje P."/>
            <person name="Dorjee K."/>
            <person name="Dupes A."/>
            <person name="Elong R."/>
            <person name="Falk J."/>
            <person name="Farina A."/>
            <person name="Faro S."/>
            <person name="Ferguson D."/>
            <person name="Fisher S."/>
            <person name="Foley C.D."/>
            <person name="Franke A."/>
            <person name="Friedrich D."/>
            <person name="Gadbois L."/>
            <person name="Gearin G."/>
            <person name="Gearin C.R."/>
            <person name="Giannoukos G."/>
            <person name="Goode T."/>
            <person name="Graham J."/>
            <person name="Grandbois E."/>
            <person name="Grewal S."/>
            <person name="Gyaltsen K."/>
            <person name="Hafez N."/>
            <person name="Hagos B."/>
            <person name="Hall J."/>
            <person name="Henson C."/>
            <person name="Hollinger A."/>
            <person name="Honan T."/>
            <person name="Huard M.D."/>
            <person name="Hughes L."/>
            <person name="Hurhula B."/>
            <person name="Husby M.E."/>
            <person name="Kamat A."/>
            <person name="Kanga B."/>
            <person name="Kashin S."/>
            <person name="Khazanovich D."/>
            <person name="Kisner P."/>
            <person name="Lance K."/>
            <person name="Lara M."/>
            <person name="Lee W."/>
            <person name="Lennon N."/>
            <person name="Letendre F."/>
            <person name="LeVine R."/>
            <person name="Lipovsky A."/>
            <person name="Liu X."/>
            <person name="Liu J."/>
            <person name="Liu S."/>
            <person name="Lokyitsang T."/>
            <person name="Lokyitsang Y."/>
            <person name="Lubonja R."/>
            <person name="Lui A."/>
            <person name="MacDonald P."/>
            <person name="Magnisalis V."/>
            <person name="Maru K."/>
            <person name="Matthews C."/>
            <person name="McCusker W."/>
            <person name="McDonough S."/>
            <person name="Mehta T."/>
            <person name="Meldrim J."/>
            <person name="Meneus L."/>
            <person name="Mihai O."/>
            <person name="Mihalev A."/>
            <person name="Mihova T."/>
            <person name="Mittelman R."/>
            <person name="Mlenga V."/>
            <person name="Montmayeur A."/>
            <person name="Mulrain L."/>
            <person name="Navidi A."/>
            <person name="Naylor J."/>
            <person name="Negash T."/>
            <person name="Nguyen T."/>
            <person name="Nguyen N."/>
            <person name="Nicol R."/>
            <person name="Norbu C."/>
            <person name="Norbu N."/>
            <person name="Novod N."/>
            <person name="O'Neill B."/>
            <person name="Osman S."/>
            <person name="Markiewicz E."/>
            <person name="Oyono O.L."/>
            <person name="Patti C."/>
            <person name="Phunkhang P."/>
            <person name="Pierre F."/>
            <person name="Priest M."/>
            <person name="Raghuraman S."/>
            <person name="Rege F."/>
            <person name="Reyes R."/>
            <person name="Rise C."/>
            <person name="Rogov P."/>
            <person name="Ross K."/>
            <person name="Ryan E."/>
            <person name="Settipalli S."/>
            <person name="Shea T."/>
            <person name="Sherpa N."/>
            <person name="Shi L."/>
            <person name="Shih D."/>
            <person name="Sparrow T."/>
            <person name="Spaulding J."/>
            <person name="Stalker J."/>
            <person name="Stange-Thomann N."/>
            <person name="Stavropoulos S."/>
            <person name="Stone C."/>
            <person name="Strader C."/>
            <person name="Tesfaye S."/>
            <person name="Thomson T."/>
            <person name="Thoulutsang Y."/>
            <person name="Thoulutsang D."/>
            <person name="Topham K."/>
            <person name="Topping I."/>
            <person name="Tsamla T."/>
            <person name="Vassiliev H."/>
            <person name="Vo A."/>
            <person name="Wangchuk T."/>
            <person name="Wangdi T."/>
            <person name="Weiand M."/>
            <person name="Wilkinson J."/>
            <person name="Wilson A."/>
            <person name="Yadav S."/>
            <person name="Young G."/>
            <person name="Yu Q."/>
            <person name="Zembek L."/>
            <person name="Zhong D."/>
            <person name="Zimmer A."/>
            <person name="Zwirko Z."/>
            <person name="Jaffe D.B."/>
            <person name="Alvarez P."/>
            <person name="Brockman W."/>
            <person name="Butler J."/>
            <person name="Chin C."/>
            <person name="Gnerre S."/>
            <person name="Grabherr M."/>
            <person name="Kleber M."/>
            <person name="Mauceli E."/>
            <person name="MacCallum I."/>
        </authorList>
    </citation>
    <scope>NUCLEOTIDE SEQUENCE [LARGE SCALE GENOMIC DNA]</scope>
    <source>
        <strain evidence="12">Tucson 14024-0371.13</strain>
    </source>
</reference>
<evidence type="ECO:0000256" key="10">
    <source>
        <dbReference type="RuleBase" id="RU351113"/>
    </source>
</evidence>
<evidence type="ECO:0000256" key="1">
    <source>
        <dbReference type="ARBA" id="ARBA00004651"/>
    </source>
</evidence>
<protein>
    <recommendedName>
        <fullName evidence="10">Odorant receptor</fullName>
    </recommendedName>
</protein>
<keyword evidence="6 10" id="KW-1133">Transmembrane helix</keyword>
<dbReference type="eggNOG" id="ENOG502R7K0">
    <property type="taxonomic scope" value="Eukaryota"/>
</dbReference>
<dbReference type="InParanoid" id="B3MK12"/>
<dbReference type="STRING" id="7217.B3MK12"/>
<feature type="transmembrane region" description="Helical" evidence="10">
    <location>
        <begin position="136"/>
        <end position="156"/>
    </location>
</feature>
<evidence type="ECO:0000256" key="8">
    <source>
        <dbReference type="ARBA" id="ARBA00023170"/>
    </source>
</evidence>
<comment type="subcellular location">
    <subcellularLocation>
        <location evidence="1 10">Cell membrane</location>
        <topology evidence="1 10">Multi-pass membrane protein</topology>
    </subcellularLocation>
</comment>
<evidence type="ECO:0000256" key="5">
    <source>
        <dbReference type="ARBA" id="ARBA00022725"/>
    </source>
</evidence>
<keyword evidence="7 10" id="KW-0472">Membrane</keyword>
<evidence type="ECO:0000256" key="6">
    <source>
        <dbReference type="ARBA" id="ARBA00022989"/>
    </source>
</evidence>
<comment type="caution">
    <text evidence="10">Lacks conserved residue(s) required for the propagation of feature annotation.</text>
</comment>
<evidence type="ECO:0000313" key="12">
    <source>
        <dbReference type="Proteomes" id="UP000007801"/>
    </source>
</evidence>
<name>B3MK12_DROAN</name>
<keyword evidence="12" id="KW-1185">Reference proteome</keyword>
<keyword evidence="3 10" id="KW-0716">Sensory transduction</keyword>